<reference evidence="3" key="1">
    <citation type="submission" date="2011-08" db="EMBL/GenBank/DDBJ databases">
        <title>The complete genome of Muricauda ruestringensis DSM 13258.</title>
        <authorList>
            <person name="Lucas S."/>
            <person name="Han J."/>
            <person name="Lapidus A."/>
            <person name="Bruce D."/>
            <person name="Goodwin L."/>
            <person name="Pitluck S."/>
            <person name="Peters L."/>
            <person name="Kyrpides N."/>
            <person name="Mavromatis K."/>
            <person name="Ivanova N."/>
            <person name="Ovchinnikova G."/>
            <person name="Teshima H."/>
            <person name="Detter J.C."/>
            <person name="Tapia R."/>
            <person name="Han C."/>
            <person name="Land M."/>
            <person name="Hauser L."/>
            <person name="Markowitz V."/>
            <person name="Cheng J.-F."/>
            <person name="Hugenholtz P."/>
            <person name="Woyke T."/>
            <person name="Wu D."/>
            <person name="Spring S."/>
            <person name="Schroeder M."/>
            <person name="Brambilla E."/>
            <person name="Klenk H.-P."/>
            <person name="Eisen J.A."/>
        </authorList>
    </citation>
    <scope>NUCLEOTIDE SEQUENCE [LARGE SCALE GENOMIC DNA]</scope>
    <source>
        <strain evidence="3">DSM 13258 / LMG 19739 / B1</strain>
    </source>
</reference>
<dbReference type="Pfam" id="PF19089">
    <property type="entry name" value="DUF5777"/>
    <property type="match status" value="1"/>
</dbReference>
<protein>
    <recommendedName>
        <fullName evidence="1">DUF5777 domain-containing protein</fullName>
    </recommendedName>
</protein>
<dbReference type="AlphaFoldDB" id="G2PNH0"/>
<keyword evidence="3" id="KW-1185">Reference proteome</keyword>
<feature type="domain" description="DUF5777" evidence="1">
    <location>
        <begin position="41"/>
        <end position="287"/>
    </location>
</feature>
<dbReference type="eggNOG" id="COG3637">
    <property type="taxonomic scope" value="Bacteria"/>
</dbReference>
<evidence type="ECO:0000259" key="1">
    <source>
        <dbReference type="Pfam" id="PF19089"/>
    </source>
</evidence>
<dbReference type="InterPro" id="IPR045916">
    <property type="entry name" value="DUF5777"/>
</dbReference>
<dbReference type="HOGENOM" id="CLU_079021_0_0_10"/>
<proteinExistence type="predicted"/>
<evidence type="ECO:0000313" key="2">
    <source>
        <dbReference type="EMBL" id="AEM71350.1"/>
    </source>
</evidence>
<dbReference type="STRING" id="886377.Murru_2312"/>
<dbReference type="RefSeq" id="WP_014033631.1">
    <property type="nucleotide sequence ID" value="NC_015945.1"/>
</dbReference>
<dbReference type="Proteomes" id="UP000008908">
    <property type="component" value="Chromosome"/>
</dbReference>
<gene>
    <name evidence="2" type="ordered locus">Murru_2312</name>
</gene>
<organism evidence="2 3">
    <name type="scientific">Allomuricauda ruestringensis (strain DSM 13258 / CIP 107369 / LMG 19739 / B1)</name>
    <name type="common">Muricauda ruestringensis</name>
    <dbReference type="NCBI Taxonomy" id="886377"/>
    <lineage>
        <taxon>Bacteria</taxon>
        <taxon>Pseudomonadati</taxon>
        <taxon>Bacteroidota</taxon>
        <taxon>Flavobacteriia</taxon>
        <taxon>Flavobacteriales</taxon>
        <taxon>Flavobacteriaceae</taxon>
        <taxon>Flagellimonas</taxon>
    </lineage>
</organism>
<sequence length="289" mass="32424">MGTISLKYSMVPLFVLFMSQSIISQITKRDSLAERPARSAFESSFIINNPSNVLFPKKTLEIQIKHRFGLINTGGNDLFGIWAPSNIRLGATFAVSDRFTIGFGTTRFNRLQDFSLKAGIFKQTRSNSIPVSVSYYGNFTVDARPKENFTSDQDRFSFFNQLIITKRFGPNLSLQLAPSVSHYNLVDIKNRNDKIAVGIGGRYKISLQTSILIDANLPFTHHLNSVEFNTDPEPGLAIGVEFSTAGHAFQIFIGNYSGIVPQQDTMFNQNNFFNGDILFGFNITRAYRL</sequence>
<dbReference type="KEGG" id="mrs:Murru_2312"/>
<evidence type="ECO:0000313" key="3">
    <source>
        <dbReference type="Proteomes" id="UP000008908"/>
    </source>
</evidence>
<accession>G2PNH0</accession>
<name>G2PNH0_ALLRU</name>
<dbReference type="EMBL" id="CP002999">
    <property type="protein sequence ID" value="AEM71350.1"/>
    <property type="molecule type" value="Genomic_DNA"/>
</dbReference>
<reference evidence="2 3" key="2">
    <citation type="journal article" date="2012" name="Stand. Genomic Sci.">
        <title>Complete genome sequence of the facultatively anaerobic, appendaged bacterium Muricauda ruestringensis type strain (B1(T)).</title>
        <authorList>
            <person name="Huntemann M."/>
            <person name="Teshima H."/>
            <person name="Lapidus A."/>
            <person name="Nolan M."/>
            <person name="Lucas S."/>
            <person name="Hammon N."/>
            <person name="Deshpande S."/>
            <person name="Cheng J.F."/>
            <person name="Tapia R."/>
            <person name="Goodwin L.A."/>
            <person name="Pitluck S."/>
            <person name="Liolios K."/>
            <person name="Pagani I."/>
            <person name="Ivanova N."/>
            <person name="Mavromatis K."/>
            <person name="Mikhailova N."/>
            <person name="Pati A."/>
            <person name="Chen A."/>
            <person name="Palaniappan K."/>
            <person name="Land M."/>
            <person name="Hauser L."/>
            <person name="Pan C."/>
            <person name="Brambilla E.M."/>
            <person name="Rohde M."/>
            <person name="Spring S."/>
            <person name="Goker M."/>
            <person name="Detter J.C."/>
            <person name="Bristow J."/>
            <person name="Eisen J.A."/>
            <person name="Markowitz V."/>
            <person name="Hugenholtz P."/>
            <person name="Kyrpides N.C."/>
            <person name="Klenk H.P."/>
            <person name="Woyke T."/>
        </authorList>
    </citation>
    <scope>NUCLEOTIDE SEQUENCE [LARGE SCALE GENOMIC DNA]</scope>
    <source>
        <strain evidence="3">DSM 13258 / LMG 19739 / B1</strain>
    </source>
</reference>